<organism evidence="8 9">
    <name type="scientific">Neogobius melanostomus</name>
    <name type="common">round goby</name>
    <dbReference type="NCBI Taxonomy" id="47308"/>
    <lineage>
        <taxon>Eukaryota</taxon>
        <taxon>Metazoa</taxon>
        <taxon>Chordata</taxon>
        <taxon>Craniata</taxon>
        <taxon>Vertebrata</taxon>
        <taxon>Euteleostomi</taxon>
        <taxon>Actinopterygii</taxon>
        <taxon>Neopterygii</taxon>
        <taxon>Teleostei</taxon>
        <taxon>Neoteleostei</taxon>
        <taxon>Acanthomorphata</taxon>
        <taxon>Gobiaria</taxon>
        <taxon>Gobiiformes</taxon>
        <taxon>Gobioidei</taxon>
        <taxon>Gobiidae</taxon>
        <taxon>Benthophilinae</taxon>
        <taxon>Neogobiini</taxon>
        <taxon>Neogobius</taxon>
    </lineage>
</organism>
<sequence>MDLRMGSDLSKGEMETVRSAFHAQLTSVMDALLAAAVCEIANIFESSLCEHQAELLLKTNEISMLRSELDKVERRCAESVIQGADEPPTENEQRVKQEPDPVNITPDNVALCLGGLNSTGVKEEAKLDEADESKHEQISSQSNLEFATTQASEMQLAKNQQEPLSSAQSKDETPLWVQNNLTSAQLEDDAHSLPLSVSIKVRSDTNRTEGWSPGLNTTQETAIENLQSNDSIWSGPLNRHTVLSVDEVLSKDINGTFFNQESGNPTSRHGIMQSAQMETEDKRITQDKAQPLDLGTNHSLTRTHLHCKRGLSWSSSGRQWGDWTTLHLPLLCEMFCLPLTSAAPPPPSHGARLHLCQFCDKRFLTPSELTVHTRTHTGERPFGCGQCGKRFARSGNLRAHQRDVHLGKRPFACAECGKRFAHKGNLRIHRHRVHQGQGYYLHQQQFQMDSDTV</sequence>
<keyword evidence="9" id="KW-1185">Reference proteome</keyword>
<reference evidence="8" key="1">
    <citation type="submission" date="2025-08" db="UniProtKB">
        <authorList>
            <consortium name="Ensembl"/>
        </authorList>
    </citation>
    <scope>IDENTIFICATION</scope>
</reference>
<dbReference type="Gene3D" id="3.30.160.60">
    <property type="entry name" value="Classic Zinc Finger"/>
    <property type="match status" value="3"/>
</dbReference>
<dbReference type="InterPro" id="IPR013087">
    <property type="entry name" value="Znf_C2H2_type"/>
</dbReference>
<feature type="domain" description="C2H2-type" evidence="7">
    <location>
        <begin position="411"/>
        <end position="439"/>
    </location>
</feature>
<dbReference type="InterPro" id="IPR036236">
    <property type="entry name" value="Znf_C2H2_sf"/>
</dbReference>
<feature type="region of interest" description="Disordered" evidence="6">
    <location>
        <begin position="80"/>
        <end position="104"/>
    </location>
</feature>
<dbReference type="FunFam" id="3.30.160.60:FF:000345">
    <property type="entry name" value="Zinc finger protein Gfi-1"/>
    <property type="match status" value="1"/>
</dbReference>
<dbReference type="SUPFAM" id="SSF57667">
    <property type="entry name" value="beta-beta-alpha zinc fingers"/>
    <property type="match status" value="2"/>
</dbReference>
<dbReference type="Pfam" id="PF00096">
    <property type="entry name" value="zf-C2H2"/>
    <property type="match status" value="2"/>
</dbReference>
<dbReference type="FunFam" id="3.30.160.60:FF:001049">
    <property type="entry name" value="zinc finger protein 319"/>
    <property type="match status" value="1"/>
</dbReference>
<dbReference type="Proteomes" id="UP000694523">
    <property type="component" value="Unplaced"/>
</dbReference>
<evidence type="ECO:0000313" key="8">
    <source>
        <dbReference type="Ensembl" id="ENSNMLP00000020720.1"/>
    </source>
</evidence>
<name>A0A8C6TN42_9GOBI</name>
<protein>
    <recommendedName>
        <fullName evidence="7">C2H2-type domain-containing protein</fullName>
    </recommendedName>
</protein>
<keyword evidence="4" id="KW-0862">Zinc</keyword>
<reference evidence="8" key="2">
    <citation type="submission" date="2025-09" db="UniProtKB">
        <authorList>
            <consortium name="Ensembl"/>
        </authorList>
    </citation>
    <scope>IDENTIFICATION</scope>
</reference>
<evidence type="ECO:0000256" key="4">
    <source>
        <dbReference type="ARBA" id="ARBA00022833"/>
    </source>
</evidence>
<feature type="compositionally biased region" description="Basic and acidic residues" evidence="6">
    <location>
        <begin position="123"/>
        <end position="137"/>
    </location>
</feature>
<feature type="domain" description="C2H2-type" evidence="7">
    <location>
        <begin position="382"/>
        <end position="410"/>
    </location>
</feature>
<evidence type="ECO:0000256" key="6">
    <source>
        <dbReference type="SAM" id="MobiDB-lite"/>
    </source>
</evidence>
<keyword evidence="1" id="KW-0479">Metal-binding</keyword>
<keyword evidence="3 5" id="KW-0863">Zinc-finger</keyword>
<dbReference type="PROSITE" id="PS50157">
    <property type="entry name" value="ZINC_FINGER_C2H2_2"/>
    <property type="match status" value="3"/>
</dbReference>
<dbReference type="Ensembl" id="ENSNMLT00000023247.1">
    <property type="protein sequence ID" value="ENSNMLP00000020720.1"/>
    <property type="gene ID" value="ENSNMLG00000013520.1"/>
</dbReference>
<evidence type="ECO:0000256" key="5">
    <source>
        <dbReference type="PROSITE-ProRule" id="PRU00042"/>
    </source>
</evidence>
<evidence type="ECO:0000313" key="9">
    <source>
        <dbReference type="Proteomes" id="UP000694523"/>
    </source>
</evidence>
<evidence type="ECO:0000256" key="3">
    <source>
        <dbReference type="ARBA" id="ARBA00022771"/>
    </source>
</evidence>
<evidence type="ECO:0000259" key="7">
    <source>
        <dbReference type="PROSITE" id="PS50157"/>
    </source>
</evidence>
<feature type="domain" description="C2H2-type" evidence="7">
    <location>
        <begin position="354"/>
        <end position="381"/>
    </location>
</feature>
<dbReference type="GO" id="GO:0000981">
    <property type="term" value="F:DNA-binding transcription factor activity, RNA polymerase II-specific"/>
    <property type="evidence" value="ECO:0007669"/>
    <property type="project" value="TreeGrafter"/>
</dbReference>
<evidence type="ECO:0000256" key="2">
    <source>
        <dbReference type="ARBA" id="ARBA00022737"/>
    </source>
</evidence>
<keyword evidence="2" id="KW-0677">Repeat</keyword>
<proteinExistence type="predicted"/>
<feature type="region of interest" description="Disordered" evidence="6">
    <location>
        <begin position="123"/>
        <end position="172"/>
    </location>
</feature>
<dbReference type="PANTHER" id="PTHR23235:SF120">
    <property type="entry name" value="KRUPPEL-LIKE FACTOR 15"/>
    <property type="match status" value="1"/>
</dbReference>
<dbReference type="PROSITE" id="PS00028">
    <property type="entry name" value="ZINC_FINGER_C2H2_1"/>
    <property type="match status" value="3"/>
</dbReference>
<dbReference type="PANTHER" id="PTHR23235">
    <property type="entry name" value="KRUEPPEL-LIKE TRANSCRIPTION FACTOR"/>
    <property type="match status" value="1"/>
</dbReference>
<dbReference type="SMART" id="SM00355">
    <property type="entry name" value="ZnF_C2H2"/>
    <property type="match status" value="3"/>
</dbReference>
<dbReference type="AlphaFoldDB" id="A0A8C6TN42"/>
<evidence type="ECO:0000256" key="1">
    <source>
        <dbReference type="ARBA" id="ARBA00022723"/>
    </source>
</evidence>
<dbReference type="GO" id="GO:0008270">
    <property type="term" value="F:zinc ion binding"/>
    <property type="evidence" value="ECO:0007669"/>
    <property type="project" value="UniProtKB-KW"/>
</dbReference>
<dbReference type="GO" id="GO:0000978">
    <property type="term" value="F:RNA polymerase II cis-regulatory region sequence-specific DNA binding"/>
    <property type="evidence" value="ECO:0007669"/>
    <property type="project" value="TreeGrafter"/>
</dbReference>
<accession>A0A8C6TN42</accession>
<dbReference type="FunFam" id="3.30.160.60:FF:000446">
    <property type="entry name" value="Zinc finger protein"/>
    <property type="match status" value="1"/>
</dbReference>
<feature type="compositionally biased region" description="Polar residues" evidence="6">
    <location>
        <begin position="138"/>
        <end position="168"/>
    </location>
</feature>